<accession>A0A645G790</accession>
<gene>
    <name evidence="1" type="ORF">SDC9_169039</name>
</gene>
<name>A0A645G790_9ZZZZ</name>
<dbReference type="EMBL" id="VSSQ01069680">
    <property type="protein sequence ID" value="MPN21659.1"/>
    <property type="molecule type" value="Genomic_DNA"/>
</dbReference>
<evidence type="ECO:0000313" key="1">
    <source>
        <dbReference type="EMBL" id="MPN21659.1"/>
    </source>
</evidence>
<proteinExistence type="predicted"/>
<comment type="caution">
    <text evidence="1">The sequence shown here is derived from an EMBL/GenBank/DDBJ whole genome shotgun (WGS) entry which is preliminary data.</text>
</comment>
<dbReference type="AlphaFoldDB" id="A0A645G790"/>
<protein>
    <submittedName>
        <fullName evidence="1">Uncharacterized protein</fullName>
    </submittedName>
</protein>
<sequence>MALRVDLDHARLRSAAQRAHQQRSQQEGRQVVNLEDQLIPVRRHLARRGVQPRAVDQYVNSLVALPDCIRGGANVR</sequence>
<reference evidence="1" key="1">
    <citation type="submission" date="2019-08" db="EMBL/GenBank/DDBJ databases">
        <authorList>
            <person name="Kucharzyk K."/>
            <person name="Murdoch R.W."/>
            <person name="Higgins S."/>
            <person name="Loffler F."/>
        </authorList>
    </citation>
    <scope>NUCLEOTIDE SEQUENCE</scope>
</reference>
<organism evidence="1">
    <name type="scientific">bioreactor metagenome</name>
    <dbReference type="NCBI Taxonomy" id="1076179"/>
    <lineage>
        <taxon>unclassified sequences</taxon>
        <taxon>metagenomes</taxon>
        <taxon>ecological metagenomes</taxon>
    </lineage>
</organism>